<proteinExistence type="predicted"/>
<dbReference type="SMART" id="SM00091">
    <property type="entry name" value="PAS"/>
    <property type="match status" value="1"/>
</dbReference>
<dbReference type="InterPro" id="IPR036890">
    <property type="entry name" value="HATPase_C_sf"/>
</dbReference>
<dbReference type="InterPro" id="IPR035965">
    <property type="entry name" value="PAS-like_dom_sf"/>
</dbReference>
<dbReference type="InterPro" id="IPR036097">
    <property type="entry name" value="HisK_dim/P_sf"/>
</dbReference>
<dbReference type="Gene3D" id="3.30.450.20">
    <property type="entry name" value="PAS domain"/>
    <property type="match status" value="1"/>
</dbReference>
<dbReference type="InterPro" id="IPR005467">
    <property type="entry name" value="His_kinase_dom"/>
</dbReference>
<comment type="caution">
    <text evidence="11">The sequence shown here is derived from an EMBL/GenBank/DDBJ whole genome shotgun (WGS) entry which is preliminary data.</text>
</comment>
<dbReference type="GO" id="GO:0004721">
    <property type="term" value="F:phosphoprotein phosphatase activity"/>
    <property type="evidence" value="ECO:0007669"/>
    <property type="project" value="TreeGrafter"/>
</dbReference>
<evidence type="ECO:0000256" key="3">
    <source>
        <dbReference type="ARBA" id="ARBA00022553"/>
    </source>
</evidence>
<gene>
    <name evidence="11" type="ORF">COT93_02400</name>
</gene>
<accession>A0A2H0VAV9</accession>
<comment type="catalytic activity">
    <reaction evidence="1">
        <text>ATP + protein L-histidine = ADP + protein N-phospho-L-histidine.</text>
        <dbReference type="EC" id="2.7.13.3"/>
    </reaction>
</comment>
<dbReference type="CDD" id="cd00082">
    <property type="entry name" value="HisKA"/>
    <property type="match status" value="1"/>
</dbReference>
<evidence type="ECO:0000259" key="10">
    <source>
        <dbReference type="PROSITE" id="PS50113"/>
    </source>
</evidence>
<dbReference type="Gene3D" id="3.30.565.10">
    <property type="entry name" value="Histidine kinase-like ATPase, C-terminal domain"/>
    <property type="match status" value="1"/>
</dbReference>
<dbReference type="Proteomes" id="UP000229972">
    <property type="component" value="Unassembled WGS sequence"/>
</dbReference>
<dbReference type="PROSITE" id="PS50109">
    <property type="entry name" value="HIS_KIN"/>
    <property type="match status" value="1"/>
</dbReference>
<dbReference type="InterPro" id="IPR003594">
    <property type="entry name" value="HATPase_dom"/>
</dbReference>
<dbReference type="PANTHER" id="PTHR45453">
    <property type="entry name" value="PHOSPHATE REGULON SENSOR PROTEIN PHOR"/>
    <property type="match status" value="1"/>
</dbReference>
<dbReference type="Gene3D" id="1.10.287.130">
    <property type="match status" value="1"/>
</dbReference>
<dbReference type="SUPFAM" id="SSF47384">
    <property type="entry name" value="Homodimeric domain of signal transducing histidine kinase"/>
    <property type="match status" value="1"/>
</dbReference>
<dbReference type="CDD" id="cd00130">
    <property type="entry name" value="PAS"/>
    <property type="match status" value="1"/>
</dbReference>
<evidence type="ECO:0000256" key="2">
    <source>
        <dbReference type="ARBA" id="ARBA00012438"/>
    </source>
</evidence>
<dbReference type="GO" id="GO:0016036">
    <property type="term" value="P:cellular response to phosphate starvation"/>
    <property type="evidence" value="ECO:0007669"/>
    <property type="project" value="TreeGrafter"/>
</dbReference>
<organism evidence="11 12">
    <name type="scientific">Candidatus Falkowbacteria bacterium CG10_big_fil_rev_8_21_14_0_10_37_18</name>
    <dbReference type="NCBI Taxonomy" id="1974562"/>
    <lineage>
        <taxon>Bacteria</taxon>
        <taxon>Candidatus Falkowiibacteriota</taxon>
    </lineage>
</organism>
<dbReference type="AlphaFoldDB" id="A0A2H0VAV9"/>
<dbReference type="InterPro" id="IPR050351">
    <property type="entry name" value="BphY/WalK/GraS-like"/>
</dbReference>
<keyword evidence="6" id="KW-0902">Two-component regulatory system</keyword>
<evidence type="ECO:0000313" key="11">
    <source>
        <dbReference type="EMBL" id="PIR95450.1"/>
    </source>
</evidence>
<dbReference type="NCBIfam" id="TIGR00229">
    <property type="entry name" value="sensory_box"/>
    <property type="match status" value="1"/>
</dbReference>
<dbReference type="Pfam" id="PF00512">
    <property type="entry name" value="HisKA"/>
    <property type="match status" value="1"/>
</dbReference>
<evidence type="ECO:0000256" key="6">
    <source>
        <dbReference type="ARBA" id="ARBA00023012"/>
    </source>
</evidence>
<dbReference type="InterPro" id="IPR000014">
    <property type="entry name" value="PAS"/>
</dbReference>
<keyword evidence="5" id="KW-0418">Kinase</keyword>
<dbReference type="SMART" id="SM00388">
    <property type="entry name" value="HisKA"/>
    <property type="match status" value="1"/>
</dbReference>
<dbReference type="Pfam" id="PF08448">
    <property type="entry name" value="PAS_4"/>
    <property type="match status" value="1"/>
</dbReference>
<feature type="domain" description="PAC" evidence="10">
    <location>
        <begin position="73"/>
        <end position="126"/>
    </location>
</feature>
<keyword evidence="3" id="KW-0597">Phosphoprotein</keyword>
<keyword evidence="4" id="KW-0808">Transferase</keyword>
<sequence>MTINKWPSVLMQLGDPIFELNYDGVFEFINQAFIDLVGQSREEILEKNLYNIFPNDKATKCLVLIQQACYRKKNTEDTFVFNDSQGESYYHIQFSPIQDESGRVISVVGVCRDVTKQYELVKSVENHLYTVHHDLRGPLGVLLSYLELLQEGGNSLVETKDFLDMIGKMGLQMRKMLETYLLLAKIEKGENNNIEKTQKSLHDLIDYVKSFKDDCTHNVEIEYIIGDNHNISINETLIVSAINNLLHNAVEASMPSTRGKITVKAYVEEKNICLSISNEGKIPEVIKKNLFKRFFTTKLKGNGLGLYSAQLIAKAHGGKIICKSEKGITEFVITIPIAA</sequence>
<evidence type="ECO:0000256" key="1">
    <source>
        <dbReference type="ARBA" id="ARBA00000085"/>
    </source>
</evidence>
<reference evidence="12" key="1">
    <citation type="submission" date="2017-09" db="EMBL/GenBank/DDBJ databases">
        <title>Depth-based differentiation of microbial function through sediment-hosted aquifers and enrichment of novel symbionts in the deep terrestrial subsurface.</title>
        <authorList>
            <person name="Probst A.J."/>
            <person name="Ladd B."/>
            <person name="Jarett J.K."/>
            <person name="Geller-Mcgrath D.E."/>
            <person name="Sieber C.M.K."/>
            <person name="Emerson J.B."/>
            <person name="Anantharaman K."/>
            <person name="Thomas B.C."/>
            <person name="Malmstrom R."/>
            <person name="Stieglmeier M."/>
            <person name="Klingl A."/>
            <person name="Woyke T."/>
            <person name="Ryan C.M."/>
            <person name="Banfield J.F."/>
        </authorList>
    </citation>
    <scope>NUCLEOTIDE SEQUENCE [LARGE SCALE GENOMIC DNA]</scope>
</reference>
<dbReference type="SMART" id="SM00387">
    <property type="entry name" value="HATPase_c"/>
    <property type="match status" value="1"/>
</dbReference>
<protein>
    <recommendedName>
        <fullName evidence="2">histidine kinase</fullName>
        <ecNumber evidence="2">2.7.13.3</ecNumber>
    </recommendedName>
</protein>
<dbReference type="InterPro" id="IPR013656">
    <property type="entry name" value="PAS_4"/>
</dbReference>
<evidence type="ECO:0000256" key="7">
    <source>
        <dbReference type="ARBA" id="ARBA00023136"/>
    </source>
</evidence>
<keyword evidence="7" id="KW-0472">Membrane</keyword>
<evidence type="ECO:0000256" key="5">
    <source>
        <dbReference type="ARBA" id="ARBA00022777"/>
    </source>
</evidence>
<dbReference type="EC" id="2.7.13.3" evidence="2"/>
<dbReference type="InterPro" id="IPR003661">
    <property type="entry name" value="HisK_dim/P_dom"/>
</dbReference>
<dbReference type="SUPFAM" id="SSF55874">
    <property type="entry name" value="ATPase domain of HSP90 chaperone/DNA topoisomerase II/histidine kinase"/>
    <property type="match status" value="1"/>
</dbReference>
<dbReference type="GO" id="GO:0000155">
    <property type="term" value="F:phosphorelay sensor kinase activity"/>
    <property type="evidence" value="ECO:0007669"/>
    <property type="project" value="InterPro"/>
</dbReference>
<dbReference type="SUPFAM" id="SSF55785">
    <property type="entry name" value="PYP-like sensor domain (PAS domain)"/>
    <property type="match status" value="1"/>
</dbReference>
<dbReference type="EMBL" id="PFAL01000021">
    <property type="protein sequence ID" value="PIR95450.1"/>
    <property type="molecule type" value="Genomic_DNA"/>
</dbReference>
<dbReference type="PANTHER" id="PTHR45453:SF1">
    <property type="entry name" value="PHOSPHATE REGULON SENSOR PROTEIN PHOR"/>
    <property type="match status" value="1"/>
</dbReference>
<feature type="domain" description="Histidine kinase" evidence="8">
    <location>
        <begin position="130"/>
        <end position="339"/>
    </location>
</feature>
<name>A0A2H0VAV9_9BACT</name>
<evidence type="ECO:0000259" key="9">
    <source>
        <dbReference type="PROSITE" id="PS50112"/>
    </source>
</evidence>
<dbReference type="PROSITE" id="PS50112">
    <property type="entry name" value="PAS"/>
    <property type="match status" value="1"/>
</dbReference>
<dbReference type="GO" id="GO:0005886">
    <property type="term" value="C:plasma membrane"/>
    <property type="evidence" value="ECO:0007669"/>
    <property type="project" value="TreeGrafter"/>
</dbReference>
<dbReference type="CDD" id="cd00075">
    <property type="entry name" value="HATPase"/>
    <property type="match status" value="1"/>
</dbReference>
<evidence type="ECO:0000256" key="4">
    <source>
        <dbReference type="ARBA" id="ARBA00022679"/>
    </source>
</evidence>
<feature type="domain" description="PAS" evidence="9">
    <location>
        <begin position="2"/>
        <end position="53"/>
    </location>
</feature>
<dbReference type="InterPro" id="IPR000700">
    <property type="entry name" value="PAS-assoc_C"/>
</dbReference>
<dbReference type="PROSITE" id="PS50113">
    <property type="entry name" value="PAC"/>
    <property type="match status" value="1"/>
</dbReference>
<dbReference type="Pfam" id="PF02518">
    <property type="entry name" value="HATPase_c"/>
    <property type="match status" value="1"/>
</dbReference>
<evidence type="ECO:0000259" key="8">
    <source>
        <dbReference type="PROSITE" id="PS50109"/>
    </source>
</evidence>
<evidence type="ECO:0000313" key="12">
    <source>
        <dbReference type="Proteomes" id="UP000229972"/>
    </source>
</evidence>